<gene>
    <name evidence="1" type="ORF">DT99_28335</name>
</gene>
<name>A0A071M655_9BURK</name>
<reference evidence="1" key="1">
    <citation type="submission" date="2014-04" db="EMBL/GenBank/DDBJ databases">
        <title>In planta biocontrol of soil-borne Fusarium wilt of banana through a plant endophytic bacterium, Burkholderia cenocepacia 869T2.</title>
        <authorList>
            <person name="Ho Y.-N."/>
            <person name="Chiang H.-M."/>
            <person name="Chao C.-P."/>
            <person name="Su C.-C."/>
            <person name="Hsu H.-F."/>
            <person name="Guo C.-T."/>
            <person name="Hsieh J.-L."/>
            <person name="Huang C.-C."/>
        </authorList>
    </citation>
    <scope>NUCLEOTIDE SEQUENCE [LARGE SCALE GENOMIC DNA]</scope>
    <source>
        <strain evidence="1">869T2</strain>
    </source>
</reference>
<dbReference type="EMBL" id="JJOA01000032">
    <property type="protein sequence ID" value="KEA56227.1"/>
    <property type="molecule type" value="Genomic_DNA"/>
</dbReference>
<protein>
    <submittedName>
        <fullName evidence="1">Uncharacterized protein</fullName>
    </submittedName>
</protein>
<dbReference type="AlphaFoldDB" id="A0A071M655"/>
<sequence>MYPAVGVSDRGFLAPISTSSRWRARTDLSDAMLVRIFDSYFHYWQRVANATWPILELSPRCCRQYAAGFGETVKTVNSPFDAGKGGLDFFS</sequence>
<proteinExistence type="predicted"/>
<evidence type="ECO:0000313" key="1">
    <source>
        <dbReference type="EMBL" id="KEA56227.1"/>
    </source>
</evidence>
<accession>A0A071M655</accession>
<organism evidence="1">
    <name type="scientific">Burkholderia cenocepacia</name>
    <dbReference type="NCBI Taxonomy" id="95486"/>
    <lineage>
        <taxon>Bacteria</taxon>
        <taxon>Pseudomonadati</taxon>
        <taxon>Pseudomonadota</taxon>
        <taxon>Betaproteobacteria</taxon>
        <taxon>Burkholderiales</taxon>
        <taxon>Burkholderiaceae</taxon>
        <taxon>Burkholderia</taxon>
        <taxon>Burkholderia cepacia complex</taxon>
    </lineage>
</organism>
<comment type="caution">
    <text evidence="1">The sequence shown here is derived from an EMBL/GenBank/DDBJ whole genome shotgun (WGS) entry which is preliminary data.</text>
</comment>